<dbReference type="OrthoDB" id="7358785at2"/>
<dbReference type="InterPro" id="IPR052404">
    <property type="entry name" value="SPP1-like_terminase"/>
</dbReference>
<dbReference type="InterPro" id="IPR038713">
    <property type="entry name" value="Terminase_Gp1_N_sf"/>
</dbReference>
<dbReference type="Gene3D" id="1.10.10.1400">
    <property type="entry name" value="Terminase, small subunit, N-terminal DNA-binding domain, HTH motif"/>
    <property type="match status" value="1"/>
</dbReference>
<dbReference type="GO" id="GO:0051276">
    <property type="term" value="P:chromosome organization"/>
    <property type="evidence" value="ECO:0007669"/>
    <property type="project" value="InterPro"/>
</dbReference>
<reference evidence="3 4" key="1">
    <citation type="submission" date="2016-10" db="EMBL/GenBank/DDBJ databases">
        <authorList>
            <person name="de Groot N.N."/>
        </authorList>
    </citation>
    <scope>NUCLEOTIDE SEQUENCE [LARGE SCALE GENOMIC DNA]</scope>
    <source>
        <strain evidence="3 4">L 420-91</strain>
    </source>
</reference>
<name>A0A1G8EMY8_ANETH</name>
<dbReference type="InterPro" id="IPR005335">
    <property type="entry name" value="Terminase_ssu"/>
</dbReference>
<keyword evidence="2" id="KW-0231">Viral genome packaging</keyword>
<gene>
    <name evidence="3" type="ORF">SAMN04489735_10465</name>
</gene>
<dbReference type="RefSeq" id="WP_057898651.1">
    <property type="nucleotide sequence ID" value="NZ_FNDE01000046.1"/>
</dbReference>
<dbReference type="Proteomes" id="UP000198956">
    <property type="component" value="Unassembled WGS sequence"/>
</dbReference>
<dbReference type="AlphaFoldDB" id="A0A1G8EMY8"/>
<protein>
    <submittedName>
        <fullName evidence="3">Phage terminase small subunit</fullName>
    </submittedName>
</protein>
<evidence type="ECO:0000313" key="4">
    <source>
        <dbReference type="Proteomes" id="UP000198956"/>
    </source>
</evidence>
<evidence type="ECO:0000313" key="3">
    <source>
        <dbReference type="EMBL" id="SDH71230.1"/>
    </source>
</evidence>
<dbReference type="PANTHER" id="PTHR41328:SF2">
    <property type="entry name" value="TERMINASE SMALL SUBUNIT"/>
    <property type="match status" value="1"/>
</dbReference>
<dbReference type="PANTHER" id="PTHR41328">
    <property type="entry name" value="TERMINASE SMALL SUBUNIT-RELATED"/>
    <property type="match status" value="1"/>
</dbReference>
<evidence type="ECO:0000256" key="2">
    <source>
        <dbReference type="ARBA" id="ARBA00023219"/>
    </source>
</evidence>
<proteinExistence type="predicted"/>
<evidence type="ECO:0000256" key="1">
    <source>
        <dbReference type="ARBA" id="ARBA00022612"/>
    </source>
</evidence>
<keyword evidence="1" id="KW-1188">Viral release from host cell</keyword>
<sequence>MAKLNAKQRRFVEEYLIDLNATQAAIRAGYSVKTAEQQGYQLLQKTSVSEAIAKAMAERSKRTSVSQDRIVEQLAKIAFADLKDYVEWDKESIALKDSDEVDGSVIQSITETVLPKGGVKKEIKLNDKLKALELLGKHLGMFKDNVSVNADLNIQFIDDIRDDDED</sequence>
<dbReference type="EMBL" id="FNDE01000046">
    <property type="protein sequence ID" value="SDH71230.1"/>
    <property type="molecule type" value="Genomic_DNA"/>
</dbReference>
<organism evidence="3 4">
    <name type="scientific">Aneurinibacillus thermoaerophilus</name>
    <dbReference type="NCBI Taxonomy" id="143495"/>
    <lineage>
        <taxon>Bacteria</taxon>
        <taxon>Bacillati</taxon>
        <taxon>Bacillota</taxon>
        <taxon>Bacilli</taxon>
        <taxon>Bacillales</taxon>
        <taxon>Paenibacillaceae</taxon>
        <taxon>Aneurinibacillus group</taxon>
        <taxon>Aneurinibacillus</taxon>
    </lineage>
</organism>
<dbReference type="Pfam" id="PF03592">
    <property type="entry name" value="Terminase_2"/>
    <property type="match status" value="1"/>
</dbReference>
<accession>A0A1G8EMY8</accession>